<dbReference type="RefSeq" id="WP_115309765.1">
    <property type="nucleotide sequence ID" value="NZ_UHIO01000001.1"/>
</dbReference>
<evidence type="ECO:0000256" key="8">
    <source>
        <dbReference type="ARBA" id="ARBA00022801"/>
    </source>
</evidence>
<comment type="cofactor">
    <cofactor evidence="1">
        <name>Co(2+)</name>
        <dbReference type="ChEBI" id="CHEBI:48828"/>
    </cofactor>
</comment>
<dbReference type="PANTHER" id="PTHR34448">
    <property type="entry name" value="AMINOPEPTIDASE"/>
    <property type="match status" value="1"/>
</dbReference>
<evidence type="ECO:0000256" key="9">
    <source>
        <dbReference type="ARBA" id="ARBA00023049"/>
    </source>
</evidence>
<dbReference type="AlphaFoldDB" id="A0A380NIL1"/>
<evidence type="ECO:0000256" key="2">
    <source>
        <dbReference type="ARBA" id="ARBA00001946"/>
    </source>
</evidence>
<evidence type="ECO:0000256" key="5">
    <source>
        <dbReference type="ARBA" id="ARBA00022438"/>
    </source>
</evidence>
<dbReference type="GO" id="GO:0046872">
    <property type="term" value="F:metal ion binding"/>
    <property type="evidence" value="ECO:0007669"/>
    <property type="project" value="UniProtKB-KW"/>
</dbReference>
<dbReference type="InterPro" id="IPR052170">
    <property type="entry name" value="M29_Exopeptidase"/>
</dbReference>
<dbReference type="GO" id="GO:0008237">
    <property type="term" value="F:metallopeptidase activity"/>
    <property type="evidence" value="ECO:0007669"/>
    <property type="project" value="UniProtKB-KW"/>
</dbReference>
<protein>
    <submittedName>
        <fullName evidence="10">Aminopeptidase 2</fullName>
        <ecNumber evidence="10">3.4.11.-</ecNumber>
    </submittedName>
</protein>
<evidence type="ECO:0000256" key="4">
    <source>
        <dbReference type="ARBA" id="ARBA00008236"/>
    </source>
</evidence>
<dbReference type="PRINTS" id="PR00919">
    <property type="entry name" value="THERMOPTASE"/>
</dbReference>
<comment type="similarity">
    <text evidence="4">Belongs to the peptidase M29 family.</text>
</comment>
<dbReference type="GO" id="GO:0006508">
    <property type="term" value="P:proteolysis"/>
    <property type="evidence" value="ECO:0007669"/>
    <property type="project" value="UniProtKB-KW"/>
</dbReference>
<keyword evidence="9" id="KW-0482">Metalloprotease</keyword>
<keyword evidence="7" id="KW-0479">Metal-binding</keyword>
<dbReference type="Pfam" id="PF02073">
    <property type="entry name" value="Peptidase_M29"/>
    <property type="match status" value="1"/>
</dbReference>
<dbReference type="GO" id="GO:0004177">
    <property type="term" value="F:aminopeptidase activity"/>
    <property type="evidence" value="ECO:0007669"/>
    <property type="project" value="UniProtKB-KW"/>
</dbReference>
<dbReference type="EMBL" id="UHIO01000001">
    <property type="protein sequence ID" value="SUP41243.1"/>
    <property type="molecule type" value="Genomic_DNA"/>
</dbReference>
<dbReference type="Proteomes" id="UP000255367">
    <property type="component" value="Unassembled WGS sequence"/>
</dbReference>
<evidence type="ECO:0000313" key="11">
    <source>
        <dbReference type="Proteomes" id="UP000255367"/>
    </source>
</evidence>
<dbReference type="Gene3D" id="3.40.1830.10">
    <property type="entry name" value="Thermophilic metalloprotease (M29)"/>
    <property type="match status" value="1"/>
</dbReference>
<evidence type="ECO:0000256" key="1">
    <source>
        <dbReference type="ARBA" id="ARBA00001941"/>
    </source>
</evidence>
<gene>
    <name evidence="10" type="ORF">NCTC12020_00522</name>
</gene>
<keyword evidence="5 10" id="KW-0031">Aminopeptidase</keyword>
<accession>A0A380NIL1</accession>
<evidence type="ECO:0000256" key="7">
    <source>
        <dbReference type="ARBA" id="ARBA00022723"/>
    </source>
</evidence>
<keyword evidence="11" id="KW-1185">Reference proteome</keyword>
<dbReference type="InterPro" id="IPR035097">
    <property type="entry name" value="M29_N-terminal"/>
</dbReference>
<keyword evidence="6" id="KW-0645">Protease</keyword>
<evidence type="ECO:0000256" key="6">
    <source>
        <dbReference type="ARBA" id="ARBA00022670"/>
    </source>
</evidence>
<proteinExistence type="inferred from homology"/>
<dbReference type="OrthoDB" id="9803993at2"/>
<comment type="cofactor">
    <cofactor evidence="3">
        <name>Zn(2+)</name>
        <dbReference type="ChEBI" id="CHEBI:29105"/>
    </cofactor>
</comment>
<name>A0A380NIL1_9FIRM</name>
<comment type="cofactor">
    <cofactor evidence="2">
        <name>Mg(2+)</name>
        <dbReference type="ChEBI" id="CHEBI:18420"/>
    </cofactor>
</comment>
<sequence>METSRLQKYANALLTTGVNLQKNQTLVINVDVENQNFALVVTQEAYKLGAKEVVVNWRSTTIGKERLLHAADEVLSNPAPWIPEYYKTYVEAGAAFLSLISANPKALAGVPSERIASQSRHLNKALHFYHEAIMDSTLTWCVASVATLRWAELLGFTGTDEEKIDALWAEIFTLCRIENVSPTEKLAPHLQRLESRTKAMNQHHFQTLHYTCSNGTDLTIDLPKNHVWQGGAEASKSGIIFDANIPTEEVFTAPQYDGVNGIVYSTKPLIYQGNEINDFYFTFENGKIINFDAKVGKEHLKHLIETDEGSAYLGEIALVDHYSPISQSNRIYFETLFDENASCHLAVGAAYPTCLANSDGLSKEELKQEGLNHSLTHVDFMIGHEDMNIEGVTTAGETVTIMSKGKLLI</sequence>
<evidence type="ECO:0000256" key="3">
    <source>
        <dbReference type="ARBA" id="ARBA00001947"/>
    </source>
</evidence>
<reference evidence="10 11" key="1">
    <citation type="submission" date="2018-06" db="EMBL/GenBank/DDBJ databases">
        <authorList>
            <consortium name="Pathogen Informatics"/>
            <person name="Doyle S."/>
        </authorList>
    </citation>
    <scope>NUCLEOTIDE SEQUENCE [LARGE SCALE GENOMIC DNA]</scope>
    <source>
        <strain evidence="10 11">NCTC12020</strain>
    </source>
</reference>
<evidence type="ECO:0000313" key="10">
    <source>
        <dbReference type="EMBL" id="SUP41243.1"/>
    </source>
</evidence>
<organism evidence="10 11">
    <name type="scientific">Veillonella criceti</name>
    <dbReference type="NCBI Taxonomy" id="103891"/>
    <lineage>
        <taxon>Bacteria</taxon>
        <taxon>Bacillati</taxon>
        <taxon>Bacillota</taxon>
        <taxon>Negativicutes</taxon>
        <taxon>Veillonellales</taxon>
        <taxon>Veillonellaceae</taxon>
        <taxon>Veillonella</taxon>
    </lineage>
</organism>
<dbReference type="EC" id="3.4.11.-" evidence="10"/>
<dbReference type="SUPFAM" id="SSF144052">
    <property type="entry name" value="Thermophilic metalloprotease-like"/>
    <property type="match status" value="1"/>
</dbReference>
<keyword evidence="8 10" id="KW-0378">Hydrolase</keyword>
<dbReference type="PANTHER" id="PTHR34448:SF3">
    <property type="entry name" value="AMINOPEPTIDASE AMPS"/>
    <property type="match status" value="1"/>
</dbReference>
<dbReference type="InterPro" id="IPR000787">
    <property type="entry name" value="Peptidase_M29"/>
</dbReference>